<dbReference type="GO" id="GO:0003725">
    <property type="term" value="F:double-stranded RNA binding"/>
    <property type="evidence" value="ECO:0007669"/>
    <property type="project" value="TreeGrafter"/>
</dbReference>
<dbReference type="GO" id="GO:0019843">
    <property type="term" value="F:rRNA binding"/>
    <property type="evidence" value="ECO:0007669"/>
    <property type="project" value="UniProtKB-KW"/>
</dbReference>
<evidence type="ECO:0000256" key="2">
    <source>
        <dbReference type="ARBA" id="ARBA00010183"/>
    </source>
</evidence>
<reference evidence="11 12" key="1">
    <citation type="submission" date="2016-10" db="EMBL/GenBank/DDBJ databases">
        <authorList>
            <person name="de Groot N.N."/>
        </authorList>
    </citation>
    <scope>NUCLEOTIDE SEQUENCE [LARGE SCALE GENOMIC DNA]</scope>
    <source>
        <strain evidence="11 12">CGMCC 1.7005</strain>
    </source>
</reference>
<dbReference type="SMART" id="SM00535">
    <property type="entry name" value="RIBOc"/>
    <property type="match status" value="1"/>
</dbReference>
<feature type="binding site" evidence="8">
    <location>
        <position position="133"/>
    </location>
    <ligand>
        <name>Mg(2+)</name>
        <dbReference type="ChEBI" id="CHEBI:18420"/>
    </ligand>
</feature>
<keyword evidence="4 8" id="KW-0540">Nuclease</keyword>
<keyword evidence="8" id="KW-0963">Cytoplasm</keyword>
<dbReference type="STRING" id="477690.SAMN05216474_1491"/>
<dbReference type="EC" id="3.1.26.3" evidence="8"/>
<evidence type="ECO:0000256" key="1">
    <source>
        <dbReference type="ARBA" id="ARBA00000109"/>
    </source>
</evidence>
<dbReference type="SUPFAM" id="SSF69065">
    <property type="entry name" value="RNase III domain-like"/>
    <property type="match status" value="1"/>
</dbReference>
<dbReference type="SUPFAM" id="SSF54768">
    <property type="entry name" value="dsRNA-binding domain-like"/>
    <property type="match status" value="1"/>
</dbReference>
<keyword evidence="12" id="KW-1185">Reference proteome</keyword>
<dbReference type="GO" id="GO:0005737">
    <property type="term" value="C:cytoplasm"/>
    <property type="evidence" value="ECO:0007669"/>
    <property type="project" value="UniProtKB-SubCell"/>
</dbReference>
<dbReference type="PANTHER" id="PTHR11207">
    <property type="entry name" value="RIBONUCLEASE III"/>
    <property type="match status" value="1"/>
</dbReference>
<sequence length="241" mass="27893">MLRRFFQFRSSTKSKQDLILIRFIIERFGYRPKKLRLFKEALTHKSIANTSKKLRSNERLEFLGDAIFDAIVADYLFEKFPKEDEGYLTKIKSKVVNRKSLSAIAAEIGLIDHIIYQKGRTIKVSTLEGNALEAIFGAIYLDGGYQAVYKTVKYHIFRKYTDLNTLLEEEIDFKSKLYIWAQKNKLPLDFKVLKEENLGHKWNYQVEVIIQNKSFGMGSGSSKKIAEQAASKETLLLMGEI</sequence>
<dbReference type="InterPro" id="IPR036389">
    <property type="entry name" value="RNase_III_sf"/>
</dbReference>
<evidence type="ECO:0000313" key="12">
    <source>
        <dbReference type="Proteomes" id="UP000236454"/>
    </source>
</evidence>
<dbReference type="InterPro" id="IPR000999">
    <property type="entry name" value="RNase_III_dom"/>
</dbReference>
<feature type="binding site" evidence="8">
    <location>
        <position position="61"/>
    </location>
    <ligand>
        <name>Mg(2+)</name>
        <dbReference type="ChEBI" id="CHEBI:18420"/>
    </ligand>
</feature>
<dbReference type="AlphaFoldDB" id="A0A1I6ZMW3"/>
<dbReference type="CDD" id="cd10845">
    <property type="entry name" value="DSRM_RNAse_III_family"/>
    <property type="match status" value="1"/>
</dbReference>
<dbReference type="GO" id="GO:0008033">
    <property type="term" value="P:tRNA processing"/>
    <property type="evidence" value="ECO:0007669"/>
    <property type="project" value="UniProtKB-KW"/>
</dbReference>
<dbReference type="PANTHER" id="PTHR11207:SF0">
    <property type="entry name" value="RIBONUCLEASE 3"/>
    <property type="match status" value="1"/>
</dbReference>
<dbReference type="Gene3D" id="3.30.160.20">
    <property type="match status" value="1"/>
</dbReference>
<keyword evidence="8" id="KW-0460">Magnesium</keyword>
<keyword evidence="5 8" id="KW-0255">Endonuclease</keyword>
<evidence type="ECO:0000256" key="7">
    <source>
        <dbReference type="ARBA" id="ARBA00022884"/>
    </source>
</evidence>
<comment type="similarity">
    <text evidence="2">Belongs to the ribonuclease III family.</text>
</comment>
<evidence type="ECO:0000313" key="11">
    <source>
        <dbReference type="EMBL" id="SFT64046.1"/>
    </source>
</evidence>
<feature type="active site" evidence="8">
    <location>
        <position position="133"/>
    </location>
</feature>
<gene>
    <name evidence="8" type="primary">rnc</name>
    <name evidence="11" type="ORF">SAMN05216474_1491</name>
</gene>
<evidence type="ECO:0000259" key="9">
    <source>
        <dbReference type="PROSITE" id="PS50137"/>
    </source>
</evidence>
<dbReference type="InterPro" id="IPR014720">
    <property type="entry name" value="dsRBD_dom"/>
</dbReference>
<feature type="domain" description="DRBM" evidence="9">
    <location>
        <begin position="172"/>
        <end position="240"/>
    </location>
</feature>
<dbReference type="CDD" id="cd00593">
    <property type="entry name" value="RIBOc"/>
    <property type="match status" value="1"/>
</dbReference>
<keyword evidence="8" id="KW-0698">rRNA processing</keyword>
<dbReference type="PROSITE" id="PS00517">
    <property type="entry name" value="RNASE_3_1"/>
    <property type="match status" value="1"/>
</dbReference>
<dbReference type="GO" id="GO:0006397">
    <property type="term" value="P:mRNA processing"/>
    <property type="evidence" value="ECO:0007669"/>
    <property type="project" value="UniProtKB-UniRule"/>
</dbReference>
<evidence type="ECO:0000256" key="3">
    <source>
        <dbReference type="ARBA" id="ARBA00022664"/>
    </source>
</evidence>
<evidence type="ECO:0000256" key="6">
    <source>
        <dbReference type="ARBA" id="ARBA00022801"/>
    </source>
</evidence>
<dbReference type="GO" id="GO:0006364">
    <property type="term" value="P:rRNA processing"/>
    <property type="evidence" value="ECO:0007669"/>
    <property type="project" value="UniProtKB-UniRule"/>
</dbReference>
<dbReference type="PROSITE" id="PS50142">
    <property type="entry name" value="RNASE_3_2"/>
    <property type="match status" value="1"/>
</dbReference>
<dbReference type="Gene3D" id="1.10.1520.10">
    <property type="entry name" value="Ribonuclease III domain"/>
    <property type="match status" value="1"/>
</dbReference>
<keyword evidence="3 8" id="KW-0507">mRNA processing</keyword>
<name>A0A1I6ZMW3_9FLAO</name>
<keyword evidence="8" id="KW-0819">tRNA processing</keyword>
<dbReference type="Proteomes" id="UP000236454">
    <property type="component" value="Unassembled WGS sequence"/>
</dbReference>
<organism evidence="11 12">
    <name type="scientific">Lishizhenia tianjinensis</name>
    <dbReference type="NCBI Taxonomy" id="477690"/>
    <lineage>
        <taxon>Bacteria</taxon>
        <taxon>Pseudomonadati</taxon>
        <taxon>Bacteroidota</taxon>
        <taxon>Flavobacteriia</taxon>
        <taxon>Flavobacteriales</taxon>
        <taxon>Crocinitomicaceae</taxon>
        <taxon>Lishizhenia</taxon>
    </lineage>
</organism>
<comment type="catalytic activity">
    <reaction evidence="1 8">
        <text>Endonucleolytic cleavage to 5'-phosphomonoester.</text>
        <dbReference type="EC" id="3.1.26.3"/>
    </reaction>
</comment>
<dbReference type="InterPro" id="IPR011907">
    <property type="entry name" value="RNase_III"/>
</dbReference>
<evidence type="ECO:0000256" key="8">
    <source>
        <dbReference type="HAMAP-Rule" id="MF_00104"/>
    </source>
</evidence>
<comment type="subunit">
    <text evidence="8">Homodimer.</text>
</comment>
<dbReference type="GO" id="GO:0004525">
    <property type="term" value="F:ribonuclease III activity"/>
    <property type="evidence" value="ECO:0007669"/>
    <property type="project" value="UniProtKB-UniRule"/>
</dbReference>
<feature type="domain" description="RNase III" evidence="10">
    <location>
        <begin position="21"/>
        <end position="144"/>
    </location>
</feature>
<keyword evidence="8" id="KW-0479">Metal-binding</keyword>
<dbReference type="GO" id="GO:0046872">
    <property type="term" value="F:metal ion binding"/>
    <property type="evidence" value="ECO:0007669"/>
    <property type="project" value="UniProtKB-KW"/>
</dbReference>
<keyword evidence="6 8" id="KW-0378">Hydrolase</keyword>
<keyword evidence="7 8" id="KW-0694">RNA-binding</keyword>
<keyword evidence="8" id="KW-0699">rRNA-binding</keyword>
<accession>A0A1I6ZMW3</accession>
<evidence type="ECO:0000259" key="10">
    <source>
        <dbReference type="PROSITE" id="PS50142"/>
    </source>
</evidence>
<dbReference type="RefSeq" id="WP_170853710.1">
    <property type="nucleotide sequence ID" value="NZ_FPAS01000002.1"/>
</dbReference>
<dbReference type="SMART" id="SM00358">
    <property type="entry name" value="DSRM"/>
    <property type="match status" value="1"/>
</dbReference>
<dbReference type="Pfam" id="PF14622">
    <property type="entry name" value="Ribonucleas_3_3"/>
    <property type="match status" value="1"/>
</dbReference>
<dbReference type="PROSITE" id="PS50137">
    <property type="entry name" value="DS_RBD"/>
    <property type="match status" value="1"/>
</dbReference>
<evidence type="ECO:0000256" key="5">
    <source>
        <dbReference type="ARBA" id="ARBA00022759"/>
    </source>
</evidence>
<dbReference type="HAMAP" id="MF_00104">
    <property type="entry name" value="RNase_III"/>
    <property type="match status" value="1"/>
</dbReference>
<protein>
    <recommendedName>
        <fullName evidence="8">Ribonuclease 3</fullName>
        <ecNumber evidence="8">3.1.26.3</ecNumber>
    </recommendedName>
    <alternativeName>
        <fullName evidence="8">Ribonuclease III</fullName>
        <shortName evidence="8">RNase III</shortName>
    </alternativeName>
</protein>
<dbReference type="Pfam" id="PF00035">
    <property type="entry name" value="dsrm"/>
    <property type="match status" value="1"/>
</dbReference>
<dbReference type="EMBL" id="FPAS01000002">
    <property type="protein sequence ID" value="SFT64046.1"/>
    <property type="molecule type" value="Genomic_DNA"/>
</dbReference>
<dbReference type="NCBIfam" id="TIGR02191">
    <property type="entry name" value="RNaseIII"/>
    <property type="match status" value="1"/>
</dbReference>
<dbReference type="GO" id="GO:0010468">
    <property type="term" value="P:regulation of gene expression"/>
    <property type="evidence" value="ECO:0007669"/>
    <property type="project" value="TreeGrafter"/>
</dbReference>
<feature type="binding site" evidence="8">
    <location>
        <position position="130"/>
    </location>
    <ligand>
        <name>Mg(2+)</name>
        <dbReference type="ChEBI" id="CHEBI:18420"/>
    </ligand>
</feature>
<comment type="cofactor">
    <cofactor evidence="8">
        <name>Mg(2+)</name>
        <dbReference type="ChEBI" id="CHEBI:18420"/>
    </cofactor>
</comment>
<comment type="subcellular location">
    <subcellularLocation>
        <location evidence="8">Cytoplasm</location>
    </subcellularLocation>
</comment>
<comment type="function">
    <text evidence="8">Digests double-stranded RNA. Involved in the processing of primary rRNA transcript to yield the immediate precursors to the large and small rRNAs (23S and 16S). Processes some mRNAs, and tRNAs when they are encoded in the rRNA operon. Processes pre-crRNA and tracrRNA of type II CRISPR loci if present in the organism.</text>
</comment>
<evidence type="ECO:0000256" key="4">
    <source>
        <dbReference type="ARBA" id="ARBA00022722"/>
    </source>
</evidence>
<feature type="active site" evidence="8">
    <location>
        <position position="65"/>
    </location>
</feature>
<proteinExistence type="inferred from homology"/>